<sequence>MKVLRKLISWVLMTALVLGAVPYCGTASALPGGEGEQVVKQEVIVGYFDIWKGDTWQDTNRDGRPDMPGQKGKTYTNTYSAAEKLKDWTLTRVEVKYPFSREEYEAAGGRQYGYDGSLWYDPDTGEPKMSWDKFKRWYLKHLPQNLSAKIASQDLAGGKAVVKWTLDLALLSNALNLKDPENRRYIGYEPDNFGELVEGWRWYLPAIITWYGVPKQQTDLVAVSIDPGTGEADPGGKYTGRVTFRNDSSIKLTGVPVEVRSNGAAVLSTTVDFGPGETRTFTFTWTAPGSGVVELKGVINGSRKIQETRYDNNEVKVLVPVKEKQTPSGPGSLTFQAVSQDRSITRPPNTAKWTDWVTATLKPPAPKPPRGWLEWWKITSADLTYPKKNPEFTFGTPYPPVGTVTVPMKPNGHEAKVEFQEDWGMDGAKIYSILERKMMAENPKEYKLTARYTVEYKYCWIECDEDGCWTECATATTSGTVSGNLLVNGTGVDSRAQ</sequence>
<evidence type="ECO:0000256" key="2">
    <source>
        <dbReference type="SAM" id="SignalP"/>
    </source>
</evidence>
<evidence type="ECO:0000256" key="1">
    <source>
        <dbReference type="SAM" id="MobiDB-lite"/>
    </source>
</evidence>
<feature type="compositionally biased region" description="Polar residues" evidence="1">
    <location>
        <begin position="326"/>
        <end position="350"/>
    </location>
</feature>
<reference evidence="5" key="1">
    <citation type="submission" date="2011-05" db="EMBL/GenBank/DDBJ databases">
        <title>Complete sequence of Desulfotomaculum kuznetsovii DSM 6115.</title>
        <authorList>
            <person name="Lucas S."/>
            <person name="Han J."/>
            <person name="Lapidus A."/>
            <person name="Cheng J.-F."/>
            <person name="Goodwin L."/>
            <person name="Pitluck S."/>
            <person name="Peters L."/>
            <person name="Mikhailova N."/>
            <person name="Lu M."/>
            <person name="Saunders E."/>
            <person name="Han C."/>
            <person name="Tapia R."/>
            <person name="Land M."/>
            <person name="Hauser L."/>
            <person name="Kyrpides N."/>
            <person name="Ivanova N."/>
            <person name="Pagani I."/>
            <person name="Nazina T."/>
            <person name="Ivanova A."/>
            <person name="Parshina S."/>
            <person name="Kuever J."/>
            <person name="Muyzer G."/>
            <person name="Plugge C."/>
            <person name="Stams A."/>
            <person name="Woyke T."/>
        </authorList>
    </citation>
    <scope>NUCLEOTIDE SEQUENCE [LARGE SCALE GENOMIC DNA]</scope>
    <source>
        <strain evidence="5">DSM 6115 / VKM B-1805 / 17</strain>
    </source>
</reference>
<name>A0AAU8PB26_DESK7</name>
<evidence type="ECO:0000313" key="5">
    <source>
        <dbReference type="Proteomes" id="UP000009229"/>
    </source>
</evidence>
<evidence type="ECO:0000259" key="3">
    <source>
        <dbReference type="Pfam" id="PF07705"/>
    </source>
</evidence>
<accession>A0AAU8PB26</accession>
<dbReference type="AlphaFoldDB" id="A0AAU8PB26"/>
<dbReference type="Proteomes" id="UP000009229">
    <property type="component" value="Chromosome"/>
</dbReference>
<gene>
    <name evidence="4" type="ordered locus">Desku_0865</name>
</gene>
<protein>
    <recommendedName>
        <fullName evidence="3">CARDB domain-containing protein</fullName>
    </recommendedName>
</protein>
<feature type="signal peptide" evidence="2">
    <location>
        <begin position="1"/>
        <end position="29"/>
    </location>
</feature>
<dbReference type="EMBL" id="CP002770">
    <property type="protein sequence ID" value="AEG14465.1"/>
    <property type="molecule type" value="Genomic_DNA"/>
</dbReference>
<proteinExistence type="predicted"/>
<feature type="region of interest" description="Disordered" evidence="1">
    <location>
        <begin position="324"/>
        <end position="350"/>
    </location>
</feature>
<feature type="domain" description="CARDB" evidence="3">
    <location>
        <begin position="219"/>
        <end position="315"/>
    </location>
</feature>
<evidence type="ECO:0000313" key="4">
    <source>
        <dbReference type="EMBL" id="AEG14465.1"/>
    </source>
</evidence>
<dbReference type="Pfam" id="PF07705">
    <property type="entry name" value="CARDB"/>
    <property type="match status" value="1"/>
</dbReference>
<organism evidence="4 5">
    <name type="scientific">Desulfofundulus kuznetsovii (strain DSM 6115 / VKM B-1805 / 17)</name>
    <name type="common">Desulfotomaculum kuznetsovii</name>
    <dbReference type="NCBI Taxonomy" id="760568"/>
    <lineage>
        <taxon>Bacteria</taxon>
        <taxon>Bacillati</taxon>
        <taxon>Bacillota</taxon>
        <taxon>Clostridia</taxon>
        <taxon>Eubacteriales</taxon>
        <taxon>Peptococcaceae</taxon>
        <taxon>Desulfofundulus</taxon>
    </lineage>
</organism>
<dbReference type="KEGG" id="dku:Desku_0865"/>
<dbReference type="Gene3D" id="2.60.40.10">
    <property type="entry name" value="Immunoglobulins"/>
    <property type="match status" value="1"/>
</dbReference>
<feature type="chain" id="PRO_5043369782" description="CARDB domain-containing protein" evidence="2">
    <location>
        <begin position="30"/>
        <end position="497"/>
    </location>
</feature>
<keyword evidence="2" id="KW-0732">Signal</keyword>
<dbReference type="InterPro" id="IPR013783">
    <property type="entry name" value="Ig-like_fold"/>
</dbReference>
<dbReference type="InterPro" id="IPR011635">
    <property type="entry name" value="CARDB"/>
</dbReference>
<keyword evidence="5" id="KW-1185">Reference proteome</keyword>